<sequence>MESMTIINQGVVGGFMVHDVKSARDDERREKIEIIRDRIQIAGLKYADVANACGHSVSTIKHVLQPSASYESDATIKLIEDAVYKLCVDKFGSLYRELFRLDYFETSSSRIATNIRDLHSVSCSRSHRVVDNLHALARTIINMLFSSNEKVELMSRNISECVEKLRGCKEDGDLYLSRYIDYVTTHADKLVEMVKSGEDSVSIKQEHELFKYYSSPIYAMCRRNIDLYTALYVIKTN</sequence>
<comment type="caution">
    <text evidence="1">The sequence shown here is derived from an EMBL/GenBank/DDBJ whole genome shotgun (WGS) entry which is preliminary data.</text>
</comment>
<proteinExistence type="predicted"/>
<dbReference type="Proteomes" id="UP000231070">
    <property type="component" value="Unassembled WGS sequence"/>
</dbReference>
<keyword evidence="2" id="KW-1185">Reference proteome</keyword>
<organism evidence="1 2">
    <name type="scientific">Pleomorphomonas carboxyditropha</name>
    <dbReference type="NCBI Taxonomy" id="2023338"/>
    <lineage>
        <taxon>Bacteria</taxon>
        <taxon>Pseudomonadati</taxon>
        <taxon>Pseudomonadota</taxon>
        <taxon>Alphaproteobacteria</taxon>
        <taxon>Hyphomicrobiales</taxon>
        <taxon>Pleomorphomonadaceae</taxon>
        <taxon>Pleomorphomonas</taxon>
    </lineage>
</organism>
<accession>A0A2G9X180</accession>
<evidence type="ECO:0000313" key="1">
    <source>
        <dbReference type="EMBL" id="PIP00664.1"/>
    </source>
</evidence>
<name>A0A2G9X180_9HYPH</name>
<gene>
    <name evidence="1" type="ORF">CJ014_00745</name>
</gene>
<protein>
    <submittedName>
        <fullName evidence="1">Uncharacterized protein</fullName>
    </submittedName>
</protein>
<reference evidence="1 2" key="1">
    <citation type="submission" date="2017-08" db="EMBL/GenBank/DDBJ databases">
        <title>Pleomorphomonas carboxidotrophicus sp. nov., a new mesophilic hydrogenogenic carboxidotroph.</title>
        <authorList>
            <person name="Esquivel-Elizondo S."/>
            <person name="Krajmalnik-Brown R."/>
            <person name="Maldonado J."/>
        </authorList>
    </citation>
    <scope>NUCLEOTIDE SEQUENCE [LARGE SCALE GENOMIC DNA]</scope>
    <source>
        <strain evidence="1 2">SVCO-16</strain>
    </source>
</reference>
<dbReference type="AlphaFoldDB" id="A0A2G9X180"/>
<dbReference type="EMBL" id="NQVN01000001">
    <property type="protein sequence ID" value="PIP00664.1"/>
    <property type="molecule type" value="Genomic_DNA"/>
</dbReference>
<evidence type="ECO:0000313" key="2">
    <source>
        <dbReference type="Proteomes" id="UP000231070"/>
    </source>
</evidence>